<dbReference type="EMBL" id="JACXVP010000007">
    <property type="protein sequence ID" value="KAG5595762.1"/>
    <property type="molecule type" value="Genomic_DNA"/>
</dbReference>
<evidence type="ECO:0000313" key="2">
    <source>
        <dbReference type="Proteomes" id="UP000824120"/>
    </source>
</evidence>
<comment type="caution">
    <text evidence="1">The sequence shown here is derived from an EMBL/GenBank/DDBJ whole genome shotgun (WGS) entry which is preliminary data.</text>
</comment>
<dbReference type="OrthoDB" id="1327090at2759"/>
<proteinExistence type="predicted"/>
<gene>
    <name evidence="1" type="ORF">H5410_036994</name>
</gene>
<sequence length="134" mass="15134">MEIVTSSKPVDLQVKNPIVKNASTNWTVIPHKKLVGHHIGSSAGRSNSPSQEKSATEKFLLCVDPNIILPTQNVFVPSSTRKNSTRALYGKDIKLLSIFSLTSNMIISKENQEIEVFLVWLIWLMKKRRLHLLL</sequence>
<dbReference type="AlphaFoldDB" id="A0A9J5Y6T0"/>
<name>A0A9J5Y6T0_SOLCO</name>
<accession>A0A9J5Y6T0</accession>
<dbReference type="Proteomes" id="UP000824120">
    <property type="component" value="Chromosome 7"/>
</dbReference>
<reference evidence="1 2" key="1">
    <citation type="submission" date="2020-09" db="EMBL/GenBank/DDBJ databases">
        <title>De no assembly of potato wild relative species, Solanum commersonii.</title>
        <authorList>
            <person name="Cho K."/>
        </authorList>
    </citation>
    <scope>NUCLEOTIDE SEQUENCE [LARGE SCALE GENOMIC DNA]</scope>
    <source>
        <strain evidence="1">LZ3.2</strain>
        <tissue evidence="1">Leaf</tissue>
    </source>
</reference>
<protein>
    <submittedName>
        <fullName evidence="1">Uncharacterized protein</fullName>
    </submittedName>
</protein>
<organism evidence="1 2">
    <name type="scientific">Solanum commersonii</name>
    <name type="common">Commerson's wild potato</name>
    <name type="synonym">Commerson's nightshade</name>
    <dbReference type="NCBI Taxonomy" id="4109"/>
    <lineage>
        <taxon>Eukaryota</taxon>
        <taxon>Viridiplantae</taxon>
        <taxon>Streptophyta</taxon>
        <taxon>Embryophyta</taxon>
        <taxon>Tracheophyta</taxon>
        <taxon>Spermatophyta</taxon>
        <taxon>Magnoliopsida</taxon>
        <taxon>eudicotyledons</taxon>
        <taxon>Gunneridae</taxon>
        <taxon>Pentapetalae</taxon>
        <taxon>asterids</taxon>
        <taxon>lamiids</taxon>
        <taxon>Solanales</taxon>
        <taxon>Solanaceae</taxon>
        <taxon>Solanoideae</taxon>
        <taxon>Solaneae</taxon>
        <taxon>Solanum</taxon>
    </lineage>
</organism>
<evidence type="ECO:0000313" key="1">
    <source>
        <dbReference type="EMBL" id="KAG5595762.1"/>
    </source>
</evidence>
<keyword evidence="2" id="KW-1185">Reference proteome</keyword>